<feature type="compositionally biased region" description="Low complexity" evidence="1">
    <location>
        <begin position="27"/>
        <end position="36"/>
    </location>
</feature>
<feature type="region of interest" description="Disordered" evidence="1">
    <location>
        <begin position="1"/>
        <end position="84"/>
    </location>
</feature>
<evidence type="ECO:0000256" key="1">
    <source>
        <dbReference type="SAM" id="MobiDB-lite"/>
    </source>
</evidence>
<gene>
    <name evidence="2" type="ORF">mRhiFer1_010157</name>
</gene>
<sequence>MEEQQQAEEQQQHRGAGGRGSRGGAGAAAQGPHHGGCLTRNGAPPAGNPSHPRRGVAATTSAVATPASSLASAPSQGIRGGREGWVAREKEGGLRRLTGELLLWPLGWSEAGSGQEGAGGRAENPGAEAALPSGMR</sequence>
<proteinExistence type="predicted"/>
<organism evidence="2 3">
    <name type="scientific">Rhinolophus ferrumequinum</name>
    <name type="common">Greater horseshoe bat</name>
    <dbReference type="NCBI Taxonomy" id="59479"/>
    <lineage>
        <taxon>Eukaryota</taxon>
        <taxon>Metazoa</taxon>
        <taxon>Chordata</taxon>
        <taxon>Craniata</taxon>
        <taxon>Vertebrata</taxon>
        <taxon>Euteleostomi</taxon>
        <taxon>Mammalia</taxon>
        <taxon>Eutheria</taxon>
        <taxon>Laurasiatheria</taxon>
        <taxon>Chiroptera</taxon>
        <taxon>Yinpterochiroptera</taxon>
        <taxon>Rhinolophoidea</taxon>
        <taxon>Rhinolophidae</taxon>
        <taxon>Rhinolophinae</taxon>
        <taxon>Rhinolophus</taxon>
    </lineage>
</organism>
<feature type="compositionally biased region" description="Low complexity" evidence="1">
    <location>
        <begin position="56"/>
        <end position="75"/>
    </location>
</feature>
<evidence type="ECO:0000313" key="3">
    <source>
        <dbReference type="Proteomes" id="UP000585614"/>
    </source>
</evidence>
<feature type="compositionally biased region" description="Gly residues" evidence="1">
    <location>
        <begin position="15"/>
        <end position="26"/>
    </location>
</feature>
<protein>
    <submittedName>
        <fullName evidence="2">Uncharacterized protein</fullName>
    </submittedName>
</protein>
<feature type="region of interest" description="Disordered" evidence="1">
    <location>
        <begin position="109"/>
        <end position="136"/>
    </location>
</feature>
<comment type="caution">
    <text evidence="2">The sequence shown here is derived from an EMBL/GenBank/DDBJ whole genome shotgun (WGS) entry which is preliminary data.</text>
</comment>
<dbReference type="Proteomes" id="UP000585614">
    <property type="component" value="Unassembled WGS sequence"/>
</dbReference>
<evidence type="ECO:0000313" key="2">
    <source>
        <dbReference type="EMBL" id="KAF6351653.1"/>
    </source>
</evidence>
<accession>A0A7J7XPH7</accession>
<dbReference type="EMBL" id="JACAGC010000008">
    <property type="protein sequence ID" value="KAF6351653.1"/>
    <property type="molecule type" value="Genomic_DNA"/>
</dbReference>
<reference evidence="2 3" key="1">
    <citation type="journal article" date="2020" name="Nature">
        <title>Six reference-quality genomes reveal evolution of bat adaptations.</title>
        <authorList>
            <person name="Jebb D."/>
            <person name="Huang Z."/>
            <person name="Pippel M."/>
            <person name="Hughes G.M."/>
            <person name="Lavrichenko K."/>
            <person name="Devanna P."/>
            <person name="Winkler S."/>
            <person name="Jermiin L.S."/>
            <person name="Skirmuntt E.C."/>
            <person name="Katzourakis A."/>
            <person name="Burkitt-Gray L."/>
            <person name="Ray D.A."/>
            <person name="Sullivan K.A.M."/>
            <person name="Roscito J.G."/>
            <person name="Kirilenko B.M."/>
            <person name="Davalos L.M."/>
            <person name="Corthals A.P."/>
            <person name="Power M.L."/>
            <person name="Jones G."/>
            <person name="Ransome R.D."/>
            <person name="Dechmann D.K.N."/>
            <person name="Locatelli A.G."/>
            <person name="Puechmaille S.J."/>
            <person name="Fedrigo O."/>
            <person name="Jarvis E.D."/>
            <person name="Hiller M."/>
            <person name="Vernes S.C."/>
            <person name="Myers E.W."/>
            <person name="Teeling E.C."/>
        </authorList>
    </citation>
    <scope>NUCLEOTIDE SEQUENCE [LARGE SCALE GENOMIC DNA]</scope>
    <source>
        <strain evidence="2">MRhiFer1</strain>
        <tissue evidence="2">Lung</tissue>
    </source>
</reference>
<name>A0A7J7XPH7_RHIFE</name>
<dbReference type="AlphaFoldDB" id="A0A7J7XPH7"/>